<comment type="caution">
    <text evidence="3">The sequence shown here is derived from an EMBL/GenBank/DDBJ whole genome shotgun (WGS) entry which is preliminary data.</text>
</comment>
<gene>
    <name evidence="3" type="ORF">PSTG_16311</name>
</gene>
<organism evidence="3 4">
    <name type="scientific">Puccinia striiformis f. sp. tritici PST-78</name>
    <dbReference type="NCBI Taxonomy" id="1165861"/>
    <lineage>
        <taxon>Eukaryota</taxon>
        <taxon>Fungi</taxon>
        <taxon>Dikarya</taxon>
        <taxon>Basidiomycota</taxon>
        <taxon>Pucciniomycotina</taxon>
        <taxon>Pucciniomycetes</taxon>
        <taxon>Pucciniales</taxon>
        <taxon>Pucciniaceae</taxon>
        <taxon>Puccinia</taxon>
    </lineage>
</organism>
<sequence length="488" mass="56628">MLPKNLLSFIALHALTIIRTTLAMKIPDQPMDVCEEINSVENTLMAGTLEFSNGSDEEQCRQNKETIGLMNEDVEMIRRHIGYLEESKEPIHLEFLNQLEQIDSHLLKHIGAKIEDLGGEQNLISSVMHKRKPSQLGEESTQSDLGEGQYRSMESGTLGIKADQAAGRVEETKDLTSSRAYGIMYEVSQILAHWQKEQLVHIWNNLQTQISNYKIVSKEYETIEEIIHTFEPNTIFKMAMLDLELKSKIPRGSSSGNYLVSHVSEVKFWKENQVELYLQPFIKNLSKPQQKIIHYRYFKEYYLICKYTFKTGFENFDLILQESSQHDLLTRLDHLSSEIHPAGISRTRAYKGQDLVNEIKNCFEAFDRNQPTNLHETFNLVVAKFNMNYYFIDFIKNFYKNIFDKFKPVDDREGNSLLFDAKLKFVGDFLIYAHDKLRDFLIYVPDKVGDPILNNLVEHYQQLISESKPGSATYFDWSCPLISSLLKR</sequence>
<dbReference type="EMBL" id="AJIL01000268">
    <property type="protein sequence ID" value="KNE90234.1"/>
    <property type="molecule type" value="Genomic_DNA"/>
</dbReference>
<feature type="chain" id="PRO_5005548612" evidence="2">
    <location>
        <begin position="24"/>
        <end position="488"/>
    </location>
</feature>
<reference evidence="4" key="1">
    <citation type="submission" date="2014-03" db="EMBL/GenBank/DDBJ databases">
        <title>The Genome Sequence of Puccinia striiformis f. sp. tritici PST-78.</title>
        <authorList>
            <consortium name="The Broad Institute Genome Sequencing Platform"/>
            <person name="Cuomo C."/>
            <person name="Hulbert S."/>
            <person name="Chen X."/>
            <person name="Walker B."/>
            <person name="Young S.K."/>
            <person name="Zeng Q."/>
            <person name="Gargeya S."/>
            <person name="Fitzgerald M."/>
            <person name="Haas B."/>
            <person name="Abouelleil A."/>
            <person name="Alvarado L."/>
            <person name="Arachchi H.M."/>
            <person name="Berlin A.M."/>
            <person name="Chapman S.B."/>
            <person name="Goldberg J."/>
            <person name="Griggs A."/>
            <person name="Gujja S."/>
            <person name="Hansen M."/>
            <person name="Howarth C."/>
            <person name="Imamovic A."/>
            <person name="Larimer J."/>
            <person name="McCowan C."/>
            <person name="Montmayeur A."/>
            <person name="Murphy C."/>
            <person name="Neiman D."/>
            <person name="Pearson M."/>
            <person name="Priest M."/>
            <person name="Roberts A."/>
            <person name="Saif S."/>
            <person name="Shea T."/>
            <person name="Sisk P."/>
            <person name="Sykes S."/>
            <person name="Wortman J."/>
            <person name="Nusbaum C."/>
            <person name="Birren B."/>
        </authorList>
    </citation>
    <scope>NUCLEOTIDE SEQUENCE [LARGE SCALE GENOMIC DNA]</scope>
    <source>
        <strain evidence="4">race PST-78</strain>
    </source>
</reference>
<protein>
    <submittedName>
        <fullName evidence="3">Uncharacterized protein</fullName>
    </submittedName>
</protein>
<accession>A0A0L0UTZ1</accession>
<evidence type="ECO:0000313" key="3">
    <source>
        <dbReference type="EMBL" id="KNE90234.1"/>
    </source>
</evidence>
<keyword evidence="2" id="KW-0732">Signal</keyword>
<dbReference type="AlphaFoldDB" id="A0A0L0UTZ1"/>
<feature type="region of interest" description="Disordered" evidence="1">
    <location>
        <begin position="130"/>
        <end position="149"/>
    </location>
</feature>
<proteinExistence type="predicted"/>
<keyword evidence="4" id="KW-1185">Reference proteome</keyword>
<feature type="signal peptide" evidence="2">
    <location>
        <begin position="1"/>
        <end position="23"/>
    </location>
</feature>
<evidence type="ECO:0000256" key="2">
    <source>
        <dbReference type="SAM" id="SignalP"/>
    </source>
</evidence>
<name>A0A0L0UTZ1_9BASI</name>
<dbReference type="Proteomes" id="UP000054564">
    <property type="component" value="Unassembled WGS sequence"/>
</dbReference>
<evidence type="ECO:0000313" key="4">
    <source>
        <dbReference type="Proteomes" id="UP000054564"/>
    </source>
</evidence>
<evidence type="ECO:0000256" key="1">
    <source>
        <dbReference type="SAM" id="MobiDB-lite"/>
    </source>
</evidence>